<keyword evidence="2" id="KW-0378">Hydrolase</keyword>
<evidence type="ECO:0000313" key="2">
    <source>
        <dbReference type="EMBL" id="CAB3774683.1"/>
    </source>
</evidence>
<proteinExistence type="predicted"/>
<evidence type="ECO:0000313" key="3">
    <source>
        <dbReference type="Proteomes" id="UP000494363"/>
    </source>
</evidence>
<evidence type="ECO:0000259" key="1">
    <source>
        <dbReference type="Pfam" id="PF06250"/>
    </source>
</evidence>
<sequence length="65" mass="7331">MYCNYAKEHWVLPEENPPVDLISCARTNAAAARYALEGLPNKVLAAEYQMLPPDERPLADELVKM</sequence>
<protein>
    <submittedName>
        <fullName evidence="2">Nuclease YhcG</fullName>
        <ecNumber evidence="2">3.1.-.-</ecNumber>
    </submittedName>
</protein>
<dbReference type="GO" id="GO:0016787">
    <property type="term" value="F:hydrolase activity"/>
    <property type="evidence" value="ECO:0007669"/>
    <property type="project" value="UniProtKB-KW"/>
</dbReference>
<reference evidence="2 3" key="1">
    <citation type="submission" date="2020-04" db="EMBL/GenBank/DDBJ databases">
        <authorList>
            <person name="De Canck E."/>
        </authorList>
    </citation>
    <scope>NUCLEOTIDE SEQUENCE [LARGE SCALE GENOMIC DNA]</scope>
    <source>
        <strain evidence="2 3">LMG 29542</strain>
    </source>
</reference>
<dbReference type="Proteomes" id="UP000494363">
    <property type="component" value="Unassembled WGS sequence"/>
</dbReference>
<accession>A0A6J5F8I7</accession>
<dbReference type="InterPro" id="IPR053148">
    <property type="entry name" value="PD-DEXK-like_domain"/>
</dbReference>
<name>A0A6J5F8I7_9BURK</name>
<organism evidence="2 3">
    <name type="scientific">Paraburkholderia humisilvae</name>
    <dbReference type="NCBI Taxonomy" id="627669"/>
    <lineage>
        <taxon>Bacteria</taxon>
        <taxon>Pseudomonadati</taxon>
        <taxon>Pseudomonadota</taxon>
        <taxon>Betaproteobacteria</taxon>
        <taxon>Burkholderiales</taxon>
        <taxon>Burkholderiaceae</taxon>
        <taxon>Paraburkholderia</taxon>
    </lineage>
</organism>
<gene>
    <name evidence="2" type="primary">yhcG_2</name>
    <name evidence="2" type="ORF">LMG29542_08061</name>
</gene>
<dbReference type="PANTHER" id="PTHR30547">
    <property type="entry name" value="UNCHARACTERIZED PROTEIN YHCG-RELATED"/>
    <property type="match status" value="1"/>
</dbReference>
<feature type="domain" description="YhcG PDDEXK nuclease" evidence="1">
    <location>
        <begin position="1"/>
        <end position="57"/>
    </location>
</feature>
<dbReference type="AlphaFoldDB" id="A0A6J5F8I7"/>
<dbReference type="Pfam" id="PF06250">
    <property type="entry name" value="YhcG_C"/>
    <property type="match status" value="1"/>
</dbReference>
<dbReference type="EC" id="3.1.-.-" evidence="2"/>
<dbReference type="EMBL" id="CADIKH010000151">
    <property type="protein sequence ID" value="CAB3774683.1"/>
    <property type="molecule type" value="Genomic_DNA"/>
</dbReference>
<keyword evidence="3" id="KW-1185">Reference proteome</keyword>
<dbReference type="InterPro" id="IPR009362">
    <property type="entry name" value="YhcG_C"/>
</dbReference>
<dbReference type="PANTHER" id="PTHR30547:SF5">
    <property type="entry name" value="NUCLEASE YHCG-RELATED"/>
    <property type="match status" value="1"/>
</dbReference>